<name>A0AAV7EG64_ARIFI</name>
<accession>A0AAV7EG64</accession>
<dbReference type="GO" id="GO:0035251">
    <property type="term" value="F:UDP-glucosyltransferase activity"/>
    <property type="evidence" value="ECO:0007669"/>
    <property type="project" value="TreeGrafter"/>
</dbReference>
<dbReference type="PROSITE" id="PS00375">
    <property type="entry name" value="UDPGT"/>
    <property type="match status" value="1"/>
</dbReference>
<evidence type="ECO:0000256" key="3">
    <source>
        <dbReference type="RuleBase" id="RU003718"/>
    </source>
</evidence>
<dbReference type="AlphaFoldDB" id="A0AAV7EG64"/>
<gene>
    <name evidence="5" type="ORF">H6P81_013807</name>
</gene>
<comment type="similarity">
    <text evidence="1 3">Belongs to the UDP-glycosyltransferase family.</text>
</comment>
<dbReference type="PANTHER" id="PTHR48047:SF107">
    <property type="entry name" value="UDP-GLYCOSYLTRANSFERASE 92A1-LIKE"/>
    <property type="match status" value="1"/>
</dbReference>
<evidence type="ECO:0000256" key="1">
    <source>
        <dbReference type="ARBA" id="ARBA00009995"/>
    </source>
</evidence>
<keyword evidence="6" id="KW-1185">Reference proteome</keyword>
<organism evidence="5 6">
    <name type="scientific">Aristolochia fimbriata</name>
    <name type="common">White veined hardy Dutchman's pipe vine</name>
    <dbReference type="NCBI Taxonomy" id="158543"/>
    <lineage>
        <taxon>Eukaryota</taxon>
        <taxon>Viridiplantae</taxon>
        <taxon>Streptophyta</taxon>
        <taxon>Embryophyta</taxon>
        <taxon>Tracheophyta</taxon>
        <taxon>Spermatophyta</taxon>
        <taxon>Magnoliopsida</taxon>
        <taxon>Magnoliidae</taxon>
        <taxon>Piperales</taxon>
        <taxon>Aristolochiaceae</taxon>
        <taxon>Aristolochia</taxon>
    </lineage>
</organism>
<dbReference type="PANTHER" id="PTHR48047">
    <property type="entry name" value="GLYCOSYLTRANSFERASE"/>
    <property type="match status" value="1"/>
</dbReference>
<reference evidence="5 6" key="1">
    <citation type="submission" date="2021-07" db="EMBL/GenBank/DDBJ databases">
        <title>The Aristolochia fimbriata genome: insights into angiosperm evolution, floral development and chemical biosynthesis.</title>
        <authorList>
            <person name="Jiao Y."/>
        </authorList>
    </citation>
    <scope>NUCLEOTIDE SEQUENCE [LARGE SCALE GENOMIC DNA]</scope>
    <source>
        <strain evidence="5">IBCAS-2021</strain>
        <tissue evidence="5">Leaf</tissue>
    </source>
</reference>
<dbReference type="Pfam" id="PF00201">
    <property type="entry name" value="UDPGT"/>
    <property type="match status" value="1"/>
</dbReference>
<keyword evidence="3" id="KW-0328">Glycosyltransferase</keyword>
<sequence length="433" mass="47861">MAPEHMILFPFMAQGHIFPFMALARVLEQRTGYTITFVNTPLNVQAARAAFPSTTAIRFAELPFDSSDHGLPPSTENTDGLPYSLVCALMEASLTLRPAFERLVSCIISLPKKKKDNVLCASSLIFSSDGRSTSPRAWASFTPCSPSMPSVWPSISPSGFASLTTTRPIPTRFVSPTSRCRFPSTALSSRTIWLPPMRKDGGGEGLDYWVSSMLHNEVRSRKEDGVLKVMNACIEWLDQHSPASVLYICFGSMNTISASQMMEFAIGLEECRKPFIWVIRTPLGHEINGEFRSEWLPPGWAPQLEILSHESVGAFLSHCGWNSTVESLTRGVPIIGWPLSAEQFYNSKMLEEILCVSVEIARTNRSEIHRGHVAAMIEMVMGETEKGQDMRRRAVSVKEVLAAAVRDDEGSKGSSIRAVDGFLSAAIFMRKFG</sequence>
<dbReference type="InterPro" id="IPR002213">
    <property type="entry name" value="UDP_glucos_trans"/>
</dbReference>
<dbReference type="InterPro" id="IPR035595">
    <property type="entry name" value="UDP_glycos_trans_CS"/>
</dbReference>
<dbReference type="CDD" id="cd03784">
    <property type="entry name" value="GT1_Gtf-like"/>
    <property type="match status" value="1"/>
</dbReference>
<evidence type="ECO:0000313" key="6">
    <source>
        <dbReference type="Proteomes" id="UP000825729"/>
    </source>
</evidence>
<protein>
    <recommendedName>
        <fullName evidence="4">Glycosyltransferase</fullName>
        <ecNumber evidence="4">2.4.1.-</ecNumber>
    </recommendedName>
</protein>
<dbReference type="EC" id="2.4.1.-" evidence="4"/>
<evidence type="ECO:0000256" key="2">
    <source>
        <dbReference type="ARBA" id="ARBA00022679"/>
    </source>
</evidence>
<evidence type="ECO:0000256" key="4">
    <source>
        <dbReference type="RuleBase" id="RU362057"/>
    </source>
</evidence>
<proteinExistence type="inferred from homology"/>
<dbReference type="Gene3D" id="3.40.50.2000">
    <property type="entry name" value="Glycogen Phosphorylase B"/>
    <property type="match status" value="3"/>
</dbReference>
<comment type="caution">
    <text evidence="5">The sequence shown here is derived from an EMBL/GenBank/DDBJ whole genome shotgun (WGS) entry which is preliminary data.</text>
</comment>
<dbReference type="Proteomes" id="UP000825729">
    <property type="component" value="Unassembled WGS sequence"/>
</dbReference>
<evidence type="ECO:0000313" key="5">
    <source>
        <dbReference type="EMBL" id="KAG9447679.1"/>
    </source>
</evidence>
<dbReference type="SUPFAM" id="SSF53756">
    <property type="entry name" value="UDP-Glycosyltransferase/glycogen phosphorylase"/>
    <property type="match status" value="1"/>
</dbReference>
<dbReference type="EMBL" id="JAINDJ010000005">
    <property type="protein sequence ID" value="KAG9447679.1"/>
    <property type="molecule type" value="Genomic_DNA"/>
</dbReference>
<keyword evidence="2 3" id="KW-0808">Transferase</keyword>
<dbReference type="FunFam" id="3.40.50.2000:FF:000060">
    <property type="entry name" value="Glycosyltransferase"/>
    <property type="match status" value="1"/>
</dbReference>